<sequence>MLLPWSFTVVYHLAVQPMDAAHRPRTRFRMQRCWLIFLLTLGLIFTGPAQARSPGPQQHIPPAKVRDLPQIRTSKVLRVLVNQSRNSSGEVKGEPVGIEYYRLRALEHFLNARTADDQQIQLKLIPRAKEQLLGALARGEGDLAAPGELLDPTTVNGVRSSAPILDQVPLMLVGRKGERSFSKVEQLSGRTVALTSASAAGPLIQQVNQQLALRKRPPIKVEWVDSTLAVEDVLEMVQAGIYHLTMVEQPIARRWARVMPRLRLDSRVRLGAPQAMRWYVGRDAPQLLAAVDHFLQGYRAPDNQDAAFERIYRRQYRVHNPLASKDRQRLASVRAVLQKHGQAQQIDWLNLAALAFKESTLNPAARGTGGAHGLMQITPSAAQRVGVSNTATVDGNVLASARYLALIRRKFFASAKINERERMAFVLAAYNLGPERVQAMRAEARRRGLNGNQWFFQTERIAMEQVGMGPVNFVNSINKYYLAFNRERAALERVAKR</sequence>
<comment type="similarity">
    <text evidence="1">Belongs to the bacterial solute-binding protein 3 family.</text>
</comment>
<dbReference type="EMBL" id="CP003588">
    <property type="protein sequence ID" value="AFK67431.1"/>
    <property type="molecule type" value="Genomic_DNA"/>
</dbReference>
<evidence type="ECO:0000256" key="1">
    <source>
        <dbReference type="ARBA" id="ARBA00010333"/>
    </source>
</evidence>
<dbReference type="Proteomes" id="UP000005268">
    <property type="component" value="Chromosome"/>
</dbReference>
<dbReference type="SUPFAM" id="SSF53850">
    <property type="entry name" value="Periplasmic binding protein-like II"/>
    <property type="match status" value="1"/>
</dbReference>
<accession>I3UPL0</accession>
<dbReference type="InterPro" id="IPR023346">
    <property type="entry name" value="Lysozyme-like_dom_sf"/>
</dbReference>
<dbReference type="Pfam" id="PF01464">
    <property type="entry name" value="SLT"/>
    <property type="match status" value="1"/>
</dbReference>
<organism evidence="3 4">
    <name type="scientific">Pseudomonas putida ND6</name>
    <dbReference type="NCBI Taxonomy" id="231023"/>
    <lineage>
        <taxon>Bacteria</taxon>
        <taxon>Pseudomonadati</taxon>
        <taxon>Pseudomonadota</taxon>
        <taxon>Gammaproteobacteria</taxon>
        <taxon>Pseudomonadales</taxon>
        <taxon>Pseudomonadaceae</taxon>
        <taxon>Pseudomonas</taxon>
    </lineage>
</organism>
<dbReference type="PANTHER" id="PTHR35936:SF32">
    <property type="entry name" value="MEMBRANE-BOUND LYTIC MUREIN TRANSGLYCOSYLASE F"/>
    <property type="match status" value="1"/>
</dbReference>
<dbReference type="Gene3D" id="3.40.190.10">
    <property type="entry name" value="Periplasmic binding protein-like II"/>
    <property type="match status" value="2"/>
</dbReference>
<dbReference type="InterPro" id="IPR008258">
    <property type="entry name" value="Transglycosylase_SLT_dom_1"/>
</dbReference>
<dbReference type="AlphaFoldDB" id="I3UPL0"/>
<proteinExistence type="inferred from homology"/>
<dbReference type="CDD" id="cd01009">
    <property type="entry name" value="PBP2_YfhD_N"/>
    <property type="match status" value="1"/>
</dbReference>
<dbReference type="Gene3D" id="1.10.530.10">
    <property type="match status" value="1"/>
</dbReference>
<dbReference type="GO" id="GO:0009279">
    <property type="term" value="C:cell outer membrane"/>
    <property type="evidence" value="ECO:0007669"/>
    <property type="project" value="TreeGrafter"/>
</dbReference>
<dbReference type="GO" id="GO:0008933">
    <property type="term" value="F:peptidoglycan lytic transglycosylase activity"/>
    <property type="evidence" value="ECO:0007669"/>
    <property type="project" value="TreeGrafter"/>
</dbReference>
<evidence type="ECO:0000313" key="3">
    <source>
        <dbReference type="EMBL" id="AFK67431.1"/>
    </source>
</evidence>
<name>I3UPL0_PSEPU</name>
<reference evidence="3 4" key="1">
    <citation type="journal article" date="2012" name="J. Bacteriol.">
        <title>Complete Genome Sequence of the Naphthalene-Degrading Pseudomonas putida Strain ND6.</title>
        <authorList>
            <person name="Li S."/>
            <person name="Zhao H."/>
            <person name="Li Y."/>
            <person name="Niu S."/>
            <person name="Cai B."/>
        </authorList>
    </citation>
    <scope>NUCLEOTIDE SEQUENCE [LARGE SCALE GENOMIC DNA]</scope>
    <source>
        <strain evidence="3 4">ND6</strain>
    </source>
</reference>
<dbReference type="HOGENOM" id="CLU_027494_1_0_6"/>
<dbReference type="KEGG" id="ppi:YSA_01200"/>
<gene>
    <name evidence="3" type="ORF">YSA_01200</name>
</gene>
<feature type="domain" description="Transglycosylase SLT" evidence="2">
    <location>
        <begin position="338"/>
        <end position="446"/>
    </location>
</feature>
<dbReference type="PATRIC" id="fig|231023.4.peg.574"/>
<evidence type="ECO:0000259" key="2">
    <source>
        <dbReference type="Pfam" id="PF01464"/>
    </source>
</evidence>
<dbReference type="PANTHER" id="PTHR35936">
    <property type="entry name" value="MEMBRANE-BOUND LYTIC MUREIN TRANSGLYCOSYLASE F"/>
    <property type="match status" value="1"/>
</dbReference>
<dbReference type="GO" id="GO:0009253">
    <property type="term" value="P:peptidoglycan catabolic process"/>
    <property type="evidence" value="ECO:0007669"/>
    <property type="project" value="TreeGrafter"/>
</dbReference>
<dbReference type="SUPFAM" id="SSF53955">
    <property type="entry name" value="Lysozyme-like"/>
    <property type="match status" value="1"/>
</dbReference>
<evidence type="ECO:0000313" key="4">
    <source>
        <dbReference type="Proteomes" id="UP000005268"/>
    </source>
</evidence>
<protein>
    <submittedName>
        <fullName evidence="3">Lytic transglycosylase, catalytic</fullName>
    </submittedName>
</protein>